<reference evidence="3" key="1">
    <citation type="submission" date="2018-05" db="EMBL/GenBank/DDBJ databases">
        <title>Micromonospora globispora sp. nov. and Micromonospora rugosa sp. nov., isolated from marine sediment.</title>
        <authorList>
            <person name="Carro L."/>
            <person name="Aysel V."/>
            <person name="Cetin D."/>
            <person name="Igual J.M."/>
            <person name="Klenk H.-P."/>
            <person name="Trujillo M.E."/>
            <person name="Sahin N."/>
        </authorList>
    </citation>
    <scope>NUCLEOTIDE SEQUENCE [LARGE SCALE GENOMIC DNA]</scope>
    <source>
        <strain evidence="3">S2904</strain>
    </source>
</reference>
<proteinExistence type="predicted"/>
<dbReference type="Proteomes" id="UP000245683">
    <property type="component" value="Unassembled WGS sequence"/>
</dbReference>
<name>A0A317JVS1_9ACTN</name>
<evidence type="ECO:0000313" key="3">
    <source>
        <dbReference type="Proteomes" id="UP000245683"/>
    </source>
</evidence>
<evidence type="ECO:0000256" key="1">
    <source>
        <dbReference type="SAM" id="MobiDB-lite"/>
    </source>
</evidence>
<comment type="caution">
    <text evidence="2">The sequence shown here is derived from an EMBL/GenBank/DDBJ whole genome shotgun (WGS) entry which is preliminary data.</text>
</comment>
<dbReference type="OrthoDB" id="3402613at2"/>
<gene>
    <name evidence="2" type="ORF">DLJ46_25935</name>
</gene>
<feature type="compositionally biased region" description="Basic and acidic residues" evidence="1">
    <location>
        <begin position="1"/>
        <end position="10"/>
    </location>
</feature>
<sequence>MVRVVTDRRRGGVLHVVGKSDGPQRGERPGRFSPTRHWRGPSGPPRRTEDRRWETDARGWADG</sequence>
<organism evidence="2 3">
    <name type="scientific">Micromonospora globispora</name>
    <dbReference type="NCBI Taxonomy" id="1450148"/>
    <lineage>
        <taxon>Bacteria</taxon>
        <taxon>Bacillati</taxon>
        <taxon>Actinomycetota</taxon>
        <taxon>Actinomycetes</taxon>
        <taxon>Micromonosporales</taxon>
        <taxon>Micromonosporaceae</taxon>
        <taxon>Micromonospora</taxon>
    </lineage>
</organism>
<feature type="region of interest" description="Disordered" evidence="1">
    <location>
        <begin position="1"/>
        <end position="63"/>
    </location>
</feature>
<accession>A0A317JVS1</accession>
<keyword evidence="3" id="KW-1185">Reference proteome</keyword>
<protein>
    <submittedName>
        <fullName evidence="2">Uncharacterized protein</fullName>
    </submittedName>
</protein>
<dbReference type="EMBL" id="QGSV01000321">
    <property type="protein sequence ID" value="PWU44450.1"/>
    <property type="molecule type" value="Genomic_DNA"/>
</dbReference>
<dbReference type="AlphaFoldDB" id="A0A317JVS1"/>
<feature type="compositionally biased region" description="Basic and acidic residues" evidence="1">
    <location>
        <begin position="46"/>
        <end position="63"/>
    </location>
</feature>
<evidence type="ECO:0000313" key="2">
    <source>
        <dbReference type="EMBL" id="PWU44450.1"/>
    </source>
</evidence>